<proteinExistence type="predicted"/>
<protein>
    <submittedName>
        <fullName evidence="1">Uncharacterized protein</fullName>
    </submittedName>
</protein>
<accession>A0ACC3B9A4</accession>
<gene>
    <name evidence="1" type="ORF">N8T08_001944</name>
</gene>
<dbReference type="EMBL" id="JAOPJF010000013">
    <property type="protein sequence ID" value="KAK1147205.1"/>
    <property type="molecule type" value="Genomic_DNA"/>
</dbReference>
<dbReference type="Proteomes" id="UP001177260">
    <property type="component" value="Unassembled WGS sequence"/>
</dbReference>
<reference evidence="1 2" key="1">
    <citation type="journal article" date="2023" name="ACS Omega">
        <title>Identification of the Neoaspergillic Acid Biosynthesis Gene Cluster by Establishing an In Vitro CRISPR-Ribonucleoprotein Genetic System in Aspergillus melleus.</title>
        <authorList>
            <person name="Yuan B."/>
            <person name="Grau M.F."/>
            <person name="Murata R.M."/>
            <person name="Torok T."/>
            <person name="Venkateswaran K."/>
            <person name="Stajich J.E."/>
            <person name="Wang C.C.C."/>
        </authorList>
    </citation>
    <scope>NUCLEOTIDE SEQUENCE [LARGE SCALE GENOMIC DNA]</scope>
    <source>
        <strain evidence="1 2">IMV 1140</strain>
    </source>
</reference>
<evidence type="ECO:0000313" key="1">
    <source>
        <dbReference type="EMBL" id="KAK1147205.1"/>
    </source>
</evidence>
<organism evidence="1 2">
    <name type="scientific">Aspergillus melleus</name>
    <dbReference type="NCBI Taxonomy" id="138277"/>
    <lineage>
        <taxon>Eukaryota</taxon>
        <taxon>Fungi</taxon>
        <taxon>Dikarya</taxon>
        <taxon>Ascomycota</taxon>
        <taxon>Pezizomycotina</taxon>
        <taxon>Eurotiomycetes</taxon>
        <taxon>Eurotiomycetidae</taxon>
        <taxon>Eurotiales</taxon>
        <taxon>Aspergillaceae</taxon>
        <taxon>Aspergillus</taxon>
        <taxon>Aspergillus subgen. Circumdati</taxon>
    </lineage>
</organism>
<evidence type="ECO:0000313" key="2">
    <source>
        <dbReference type="Proteomes" id="UP001177260"/>
    </source>
</evidence>
<sequence length="179" mass="18431">MYIPTHLPLLVLSLFTPVITSSPVLATRDASAVKTDLAKIATDLDTLTTAVNDFTGGLTAALAIQTKEQAVENDIDKATTDTNAASAFTGAESSAITTALLGLEPNIDSSLGALVSKKSLFVSAGVDSVVQLDLQNLKTKTDTLSTALQKKVTAADKATIASKTVELDAAFESALAAFS</sequence>
<comment type="caution">
    <text evidence="1">The sequence shown here is derived from an EMBL/GenBank/DDBJ whole genome shotgun (WGS) entry which is preliminary data.</text>
</comment>
<keyword evidence="2" id="KW-1185">Reference proteome</keyword>
<name>A0ACC3B9A4_9EURO</name>